<feature type="transmembrane region" description="Helical" evidence="1">
    <location>
        <begin position="50"/>
        <end position="74"/>
    </location>
</feature>
<proteinExistence type="predicted"/>
<name>A0A7I9V853_9ACTN</name>
<comment type="caution">
    <text evidence="2">The sequence shown here is derived from an EMBL/GenBank/DDBJ whole genome shotgun (WGS) entry which is preliminary data.</text>
</comment>
<reference evidence="3" key="1">
    <citation type="submission" date="2019-06" db="EMBL/GenBank/DDBJ databases">
        <title>Gordonia isolated from sludge of a wastewater treatment plant.</title>
        <authorList>
            <person name="Tamura T."/>
            <person name="Aoyama K."/>
            <person name="Kang Y."/>
            <person name="Saito S."/>
            <person name="Akiyama N."/>
            <person name="Yazawa K."/>
            <person name="Gonoi T."/>
            <person name="Mikami Y."/>
        </authorList>
    </citation>
    <scope>NUCLEOTIDE SEQUENCE [LARGE SCALE GENOMIC DNA]</scope>
    <source>
        <strain evidence="3">NBRC 107696</strain>
    </source>
</reference>
<feature type="transmembrane region" description="Helical" evidence="1">
    <location>
        <begin position="123"/>
        <end position="143"/>
    </location>
</feature>
<dbReference type="Pfam" id="PF11188">
    <property type="entry name" value="DUF2975"/>
    <property type="match status" value="1"/>
</dbReference>
<keyword evidence="1" id="KW-0472">Membrane</keyword>
<feature type="transmembrane region" description="Helical" evidence="1">
    <location>
        <begin position="94"/>
        <end position="117"/>
    </location>
</feature>
<keyword evidence="3" id="KW-1185">Reference proteome</keyword>
<accession>A0A7I9V853</accession>
<organism evidence="2 3">
    <name type="scientific">Gordonia spumicola</name>
    <dbReference type="NCBI Taxonomy" id="589161"/>
    <lineage>
        <taxon>Bacteria</taxon>
        <taxon>Bacillati</taxon>
        <taxon>Actinomycetota</taxon>
        <taxon>Actinomycetes</taxon>
        <taxon>Mycobacteriales</taxon>
        <taxon>Gordoniaceae</taxon>
        <taxon>Gordonia</taxon>
    </lineage>
</organism>
<dbReference type="InterPro" id="IPR021354">
    <property type="entry name" value="DUF2975"/>
</dbReference>
<evidence type="ECO:0000313" key="3">
    <source>
        <dbReference type="Proteomes" id="UP000444960"/>
    </source>
</evidence>
<dbReference type="AlphaFoldDB" id="A0A7I9V853"/>
<sequence length="162" mass="17747">MERIMSVAYWPLRVTLVLLFVGVTVLQTLSFPGKFRYLESIGDVTAGERWLGTVLVGYEFLCLQVVLVSIWVLLGRVRRDRIFDESSFRWVDAIIVATVGAGLVPAGLLIALGLFGAVDDPGLPIVLTMLGLACLVLALLMLVMRSLLRQATTLRSDLDGVI</sequence>
<dbReference type="OrthoDB" id="3240470at2"/>
<dbReference type="Proteomes" id="UP000444960">
    <property type="component" value="Unassembled WGS sequence"/>
</dbReference>
<evidence type="ECO:0000313" key="2">
    <source>
        <dbReference type="EMBL" id="GEE01487.1"/>
    </source>
</evidence>
<keyword evidence="1" id="KW-1133">Transmembrane helix</keyword>
<feature type="transmembrane region" description="Helical" evidence="1">
    <location>
        <begin position="12"/>
        <end position="30"/>
    </location>
</feature>
<keyword evidence="1" id="KW-0812">Transmembrane</keyword>
<dbReference type="EMBL" id="BJOV01000003">
    <property type="protein sequence ID" value="GEE01487.1"/>
    <property type="molecule type" value="Genomic_DNA"/>
</dbReference>
<gene>
    <name evidence="2" type="ORF">nbrc107696_19330</name>
</gene>
<evidence type="ECO:0000256" key="1">
    <source>
        <dbReference type="SAM" id="Phobius"/>
    </source>
</evidence>
<protein>
    <submittedName>
        <fullName evidence="2">Membrane protein</fullName>
    </submittedName>
</protein>
<dbReference type="RefSeq" id="WP_161895272.1">
    <property type="nucleotide sequence ID" value="NZ_BJOV01000003.1"/>
</dbReference>